<organism evidence="3 4">
    <name type="scientific">Vitis vinifera</name>
    <name type="common">Grape</name>
    <dbReference type="NCBI Taxonomy" id="29760"/>
    <lineage>
        <taxon>Eukaryota</taxon>
        <taxon>Viridiplantae</taxon>
        <taxon>Streptophyta</taxon>
        <taxon>Embryophyta</taxon>
        <taxon>Tracheophyta</taxon>
        <taxon>Spermatophyta</taxon>
        <taxon>Magnoliopsida</taxon>
        <taxon>eudicotyledons</taxon>
        <taxon>Gunneridae</taxon>
        <taxon>Pentapetalae</taxon>
        <taxon>rosids</taxon>
        <taxon>Vitales</taxon>
        <taxon>Vitaceae</taxon>
        <taxon>Viteae</taxon>
        <taxon>Vitis</taxon>
    </lineage>
</organism>
<dbReference type="PANTHER" id="PTHR34799">
    <property type="entry name" value="OS07G0656300 PROTEIN"/>
    <property type="match status" value="1"/>
</dbReference>
<dbReference type="EMBL" id="CP126655">
    <property type="protein sequence ID" value="WJZ94108.1"/>
    <property type="molecule type" value="Genomic_DNA"/>
</dbReference>
<feature type="region of interest" description="Disordered" evidence="1">
    <location>
        <begin position="23"/>
        <end position="60"/>
    </location>
</feature>
<feature type="domain" description="HTH three-helical bundle" evidence="2">
    <location>
        <begin position="175"/>
        <end position="215"/>
    </location>
</feature>
<dbReference type="Pfam" id="PF25370">
    <property type="entry name" value="HTH_74"/>
    <property type="match status" value="1"/>
</dbReference>
<gene>
    <name evidence="3" type="ORF">VitviT2T_012996</name>
</gene>
<sequence length="239" mass="25624">MEEFPCPLERTAASALLLLSSSTTTTSPSLSPKLDFEDEPNKDGGSNSNSDDSGKRMESVVLSDSKACSSSLSSDGSSEEIHARRLRIVAVVAWCNEMKLKVVRKSRSKNYRSCHHRKITSGNPAKMASGSVSANTEVSCLSSGSSARSRYPSGGVGIGKAGLSSGDVRGKQLGSVHMRRRGEAILRLLSGGCSTEVRIRRVLGDSPDTSKALRMLLKLEEVKRTGEGGRQDPYIYRIA</sequence>
<evidence type="ECO:0000259" key="2">
    <source>
        <dbReference type="Pfam" id="PF25370"/>
    </source>
</evidence>
<name>A0ABY9CFD8_VITVI</name>
<proteinExistence type="predicted"/>
<dbReference type="InterPro" id="IPR057523">
    <property type="entry name" value="HTH_74"/>
</dbReference>
<evidence type="ECO:0000256" key="1">
    <source>
        <dbReference type="SAM" id="MobiDB-lite"/>
    </source>
</evidence>
<evidence type="ECO:0000313" key="3">
    <source>
        <dbReference type="EMBL" id="WJZ94108.1"/>
    </source>
</evidence>
<dbReference type="Proteomes" id="UP001227230">
    <property type="component" value="Chromosome 8"/>
</dbReference>
<reference evidence="3 4" key="1">
    <citation type="journal article" date="2023" name="Hortic Res">
        <title>The complete reference genome for grapevine (Vitis vinifera L.) genetics and breeding.</title>
        <authorList>
            <person name="Shi X."/>
            <person name="Cao S."/>
            <person name="Wang X."/>
            <person name="Huang S."/>
            <person name="Wang Y."/>
            <person name="Liu Z."/>
            <person name="Liu W."/>
            <person name="Leng X."/>
            <person name="Peng Y."/>
            <person name="Wang N."/>
            <person name="Wang Y."/>
            <person name="Ma Z."/>
            <person name="Xu X."/>
            <person name="Zhang F."/>
            <person name="Xue H."/>
            <person name="Zhong H."/>
            <person name="Wang Y."/>
            <person name="Zhang K."/>
            <person name="Velt A."/>
            <person name="Avia K."/>
            <person name="Holtgrawe D."/>
            <person name="Grimplet J."/>
            <person name="Matus J.T."/>
            <person name="Ware D."/>
            <person name="Wu X."/>
            <person name="Wang H."/>
            <person name="Liu C."/>
            <person name="Fang Y."/>
            <person name="Rustenholz C."/>
            <person name="Cheng Z."/>
            <person name="Xiao H."/>
            <person name="Zhou Y."/>
        </authorList>
    </citation>
    <scope>NUCLEOTIDE SEQUENCE [LARGE SCALE GENOMIC DNA]</scope>
    <source>
        <strain evidence="4">cv. Pinot noir / PN40024</strain>
        <tissue evidence="3">Leaf</tissue>
    </source>
</reference>
<dbReference type="PANTHER" id="PTHR34799:SF2">
    <property type="entry name" value="OS07G0656300 PROTEIN"/>
    <property type="match status" value="1"/>
</dbReference>
<protein>
    <recommendedName>
        <fullName evidence="2">HTH three-helical bundle domain-containing protein</fullName>
    </recommendedName>
</protein>
<evidence type="ECO:0000313" key="4">
    <source>
        <dbReference type="Proteomes" id="UP001227230"/>
    </source>
</evidence>
<keyword evidence="4" id="KW-1185">Reference proteome</keyword>
<feature type="compositionally biased region" description="Low complexity" evidence="1">
    <location>
        <begin position="23"/>
        <end position="32"/>
    </location>
</feature>
<accession>A0ABY9CFD8</accession>